<name>A0A315ARH6_PRUYE</name>
<sequence>MSSTSSTVCHQGMKSCLEPLVRLKLAPPSSNFPSTLVGIASLTLKRPRKYPTLKKPSQPQTTT</sequence>
<protein>
    <submittedName>
        <fullName evidence="1">Protein FANTASTIC FOUR 2</fullName>
    </submittedName>
</protein>
<proteinExistence type="predicted"/>
<accession>A0A315ARH6</accession>
<comment type="caution">
    <text evidence="1">The sequence shown here is derived from an EMBL/GenBank/DDBJ whole genome shotgun (WGS) entry which is preliminary data.</text>
</comment>
<organism evidence="1 2">
    <name type="scientific">Prunus yedoensis var. nudiflora</name>
    <dbReference type="NCBI Taxonomy" id="2094558"/>
    <lineage>
        <taxon>Eukaryota</taxon>
        <taxon>Viridiplantae</taxon>
        <taxon>Streptophyta</taxon>
        <taxon>Embryophyta</taxon>
        <taxon>Tracheophyta</taxon>
        <taxon>Spermatophyta</taxon>
        <taxon>Magnoliopsida</taxon>
        <taxon>eudicotyledons</taxon>
        <taxon>Gunneridae</taxon>
        <taxon>Pentapetalae</taxon>
        <taxon>rosids</taxon>
        <taxon>fabids</taxon>
        <taxon>Rosales</taxon>
        <taxon>Rosaceae</taxon>
        <taxon>Amygdaloideae</taxon>
        <taxon>Amygdaleae</taxon>
        <taxon>Prunus</taxon>
    </lineage>
</organism>
<dbReference type="EMBL" id="PJQY01000170">
    <property type="protein sequence ID" value="PQQ16876.1"/>
    <property type="molecule type" value="Genomic_DNA"/>
</dbReference>
<keyword evidence="2" id="KW-1185">Reference proteome</keyword>
<gene>
    <name evidence="1" type="ORF">Pyn_08871</name>
</gene>
<reference evidence="1 2" key="1">
    <citation type="submission" date="2018-02" db="EMBL/GenBank/DDBJ databases">
        <title>Draft genome of wild Prunus yedoensis var. nudiflora.</title>
        <authorList>
            <person name="Baek S."/>
            <person name="Kim J.-H."/>
            <person name="Choi K."/>
            <person name="Kim G.-B."/>
            <person name="Cho A."/>
            <person name="Jang H."/>
            <person name="Shin C.-H."/>
            <person name="Yu H.-J."/>
            <person name="Mun J.-H."/>
        </authorList>
    </citation>
    <scope>NUCLEOTIDE SEQUENCE [LARGE SCALE GENOMIC DNA]</scope>
    <source>
        <strain evidence="2">cv. Jeju island</strain>
        <tissue evidence="1">Leaf</tissue>
    </source>
</reference>
<dbReference type="AlphaFoldDB" id="A0A315ARH6"/>
<evidence type="ECO:0000313" key="1">
    <source>
        <dbReference type="EMBL" id="PQQ16876.1"/>
    </source>
</evidence>
<dbReference type="Proteomes" id="UP000250321">
    <property type="component" value="Unassembled WGS sequence"/>
</dbReference>
<evidence type="ECO:0000313" key="2">
    <source>
        <dbReference type="Proteomes" id="UP000250321"/>
    </source>
</evidence>